<evidence type="ECO:0000256" key="2">
    <source>
        <dbReference type="ARBA" id="ARBA00022723"/>
    </source>
</evidence>
<organism evidence="10">
    <name type="scientific">Arcella intermedia</name>
    <dbReference type="NCBI Taxonomy" id="1963864"/>
    <lineage>
        <taxon>Eukaryota</taxon>
        <taxon>Amoebozoa</taxon>
        <taxon>Tubulinea</taxon>
        <taxon>Elardia</taxon>
        <taxon>Arcellinida</taxon>
        <taxon>Sphaerothecina</taxon>
        <taxon>Arcellidae</taxon>
        <taxon>Arcella</taxon>
    </lineage>
</organism>
<dbReference type="InterPro" id="IPR011993">
    <property type="entry name" value="PH-like_dom_sf"/>
</dbReference>
<dbReference type="EMBL" id="GIBP01000681">
    <property type="protein sequence ID" value="NDV29650.1"/>
    <property type="molecule type" value="Transcribed_RNA"/>
</dbReference>
<dbReference type="AlphaFoldDB" id="A0A6B2KY29"/>
<dbReference type="PROSITE" id="PS50297">
    <property type="entry name" value="ANK_REP_REGION"/>
    <property type="match status" value="2"/>
</dbReference>
<dbReference type="SUPFAM" id="SSF57863">
    <property type="entry name" value="ArfGap/RecO-like zinc finger"/>
    <property type="match status" value="1"/>
</dbReference>
<dbReference type="InterPro" id="IPR001164">
    <property type="entry name" value="ArfGAP_dom"/>
</dbReference>
<dbReference type="SMART" id="SM00233">
    <property type="entry name" value="PH"/>
    <property type="match status" value="1"/>
</dbReference>
<accession>A0A6B2KY29</accession>
<dbReference type="InterPro" id="IPR002110">
    <property type="entry name" value="Ankyrin_rpt"/>
</dbReference>
<protein>
    <submittedName>
        <fullName evidence="10">Uncharacterized protein</fullName>
    </submittedName>
</protein>
<name>A0A6B2KY29_9EUKA</name>
<feature type="region of interest" description="Disordered" evidence="7">
    <location>
        <begin position="356"/>
        <end position="412"/>
    </location>
</feature>
<dbReference type="CDD" id="cd08204">
    <property type="entry name" value="ArfGap"/>
    <property type="match status" value="1"/>
</dbReference>
<evidence type="ECO:0000256" key="3">
    <source>
        <dbReference type="ARBA" id="ARBA00022771"/>
    </source>
</evidence>
<dbReference type="SMART" id="SM00248">
    <property type="entry name" value="ANK"/>
    <property type="match status" value="4"/>
</dbReference>
<feature type="region of interest" description="Disordered" evidence="7">
    <location>
        <begin position="751"/>
        <end position="791"/>
    </location>
</feature>
<dbReference type="PANTHER" id="PTHR23180">
    <property type="entry name" value="CENTAURIN/ARF"/>
    <property type="match status" value="1"/>
</dbReference>
<dbReference type="SUPFAM" id="SSF48403">
    <property type="entry name" value="Ankyrin repeat"/>
    <property type="match status" value="1"/>
</dbReference>
<keyword evidence="1" id="KW-0343">GTPase activation</keyword>
<dbReference type="InterPro" id="IPR027267">
    <property type="entry name" value="AH/BAR_dom_sf"/>
</dbReference>
<feature type="compositionally biased region" description="Polar residues" evidence="7">
    <location>
        <begin position="762"/>
        <end position="774"/>
    </location>
</feature>
<dbReference type="InterPro" id="IPR004148">
    <property type="entry name" value="BAR_dom"/>
</dbReference>
<dbReference type="Pfam" id="PF16746">
    <property type="entry name" value="BAR_3"/>
    <property type="match status" value="1"/>
</dbReference>
<keyword evidence="5" id="KW-0040">ANK repeat</keyword>
<dbReference type="FunFam" id="1.10.220.150:FF:000009">
    <property type="entry name" value="stromal membrane-associated protein 1 isoform X1"/>
    <property type="match status" value="1"/>
</dbReference>
<dbReference type="Pfam" id="PF00169">
    <property type="entry name" value="PH"/>
    <property type="match status" value="1"/>
</dbReference>
<sequence>MNLEEALGDSPMFRAKLKNAENEVNVTTEKLKRMGKICRELKAVGEAYNQHWINLASEMQSFCPDSKNMDPSSFAYGFYRCGFTLKQLAESRALLFDQIQLLLDPMENFIKAEYAQVKECSRKFDLTSHKYNSSIAKYSQTSKGSTKFQQTAEELNVVKTEFRHCSMDYVLKLNEVNYQKQNEILEGFLSLMYSHVVYHQQTYEHLLEMEPKFKQLAIKLQESRIEYEKEKIELRIKKNHLANATEPLLHLEDKKDSRPTHEGYLFAFHEKRWKRGFFKLANGRLAYYNDSSEPTSIIELAVATVKHSQKVTSRDFCFEVVSPYLTFLLQAENESDMEKWIHKIKEAIQVELTNPNLVVPPSPTRKPQARRSSSTFPPTNVEYGRPNIRRSLEEPPLTNSEPLPLSREDTDPGGNENFVAHLYHVDKGNSNCADCDAPNPTWASLNLGVLLCIQCSGTHRSLGVHVSKVRSLTLDLWEPENIKILEKLGNKISRDVYESTVDPKLLKHRPELSREELTRYISNKYVKRSYVAPYTGKKIESDFYNAIVLGQLTTVFQLLAQGVNIDTIYPTDRKRTALHIATDNKDWIMMTFLLQNGADPDMTDQENKTPLHIAAIGRMSESCALLLKYGAKENVVDFTGKTPLAYAIETKHGDCVTLLRLAQLSREQGNTTYAGTLADVITDVKIDFEKQTYAPALPQKSSGTGTSPDDSTEIPLDATRTASGDAEVKLGMLRRSASALMNKYAHLLMEKQFSDKPHTPSVPHTNSNNNTKPIVNTEEQENFEKAQKRKV</sequence>
<dbReference type="SUPFAM" id="SSF103657">
    <property type="entry name" value="BAR/IMD domain-like"/>
    <property type="match status" value="1"/>
</dbReference>
<proteinExistence type="predicted"/>
<dbReference type="Gene3D" id="2.30.29.30">
    <property type="entry name" value="Pleckstrin-homology domain (PH domain)/Phosphotyrosine-binding domain (PTB)"/>
    <property type="match status" value="1"/>
</dbReference>
<keyword evidence="3 6" id="KW-0863">Zinc-finger</keyword>
<dbReference type="GO" id="GO:0008270">
    <property type="term" value="F:zinc ion binding"/>
    <property type="evidence" value="ECO:0007669"/>
    <property type="project" value="UniProtKB-KW"/>
</dbReference>
<feature type="repeat" description="ANK" evidence="5">
    <location>
        <begin position="606"/>
        <end position="638"/>
    </location>
</feature>
<dbReference type="Gene3D" id="1.25.40.20">
    <property type="entry name" value="Ankyrin repeat-containing domain"/>
    <property type="match status" value="1"/>
</dbReference>
<evidence type="ECO:0000256" key="1">
    <source>
        <dbReference type="ARBA" id="ARBA00022468"/>
    </source>
</evidence>
<dbReference type="PROSITE" id="PS50003">
    <property type="entry name" value="PH_DOMAIN"/>
    <property type="match status" value="1"/>
</dbReference>
<evidence type="ECO:0000259" key="9">
    <source>
        <dbReference type="PROSITE" id="PS50115"/>
    </source>
</evidence>
<feature type="domain" description="Arf-GAP" evidence="9">
    <location>
        <begin position="416"/>
        <end position="538"/>
    </location>
</feature>
<dbReference type="InterPro" id="IPR001849">
    <property type="entry name" value="PH_domain"/>
</dbReference>
<dbReference type="InterPro" id="IPR038508">
    <property type="entry name" value="ArfGAP_dom_sf"/>
</dbReference>
<feature type="region of interest" description="Disordered" evidence="7">
    <location>
        <begin position="695"/>
        <end position="720"/>
    </location>
</feature>
<keyword evidence="2" id="KW-0479">Metal-binding</keyword>
<keyword evidence="4" id="KW-0862">Zinc</keyword>
<feature type="domain" description="PH" evidence="8">
    <location>
        <begin position="258"/>
        <end position="349"/>
    </location>
</feature>
<reference evidence="10" key="1">
    <citation type="journal article" date="2020" name="J. Eukaryot. Microbiol.">
        <title>De novo Sequencing, Assembly and Annotation of the Transcriptome for the Free-Living Testate Amoeba Arcella intermedia.</title>
        <authorList>
            <person name="Ribeiro G.M."/>
            <person name="Porfirio-Sousa A.L."/>
            <person name="Maurer-Alcala X.X."/>
            <person name="Katz L.A."/>
            <person name="Lahr D.J.G."/>
        </authorList>
    </citation>
    <scope>NUCLEOTIDE SEQUENCE</scope>
</reference>
<dbReference type="PROSITE" id="PS50088">
    <property type="entry name" value="ANK_REPEAT"/>
    <property type="match status" value="2"/>
</dbReference>
<dbReference type="PANTHER" id="PTHR23180:SF160">
    <property type="entry name" value="ADP-RIBOSYLATION FACTOR GTPASE-ACTIVATING PROTEIN EFFECTOR PROTEIN 1"/>
    <property type="match status" value="1"/>
</dbReference>
<dbReference type="Gene3D" id="1.20.1270.60">
    <property type="entry name" value="Arfaptin homology (AH) domain/BAR domain"/>
    <property type="match status" value="1"/>
</dbReference>
<dbReference type="PROSITE" id="PS50115">
    <property type="entry name" value="ARFGAP"/>
    <property type="match status" value="1"/>
</dbReference>
<dbReference type="Pfam" id="PF01412">
    <property type="entry name" value="ArfGap"/>
    <property type="match status" value="1"/>
</dbReference>
<evidence type="ECO:0000256" key="5">
    <source>
        <dbReference type="PROSITE-ProRule" id="PRU00023"/>
    </source>
</evidence>
<feature type="compositionally biased region" description="Basic and acidic residues" evidence="7">
    <location>
        <begin position="782"/>
        <end position="791"/>
    </location>
</feature>
<evidence type="ECO:0000259" key="8">
    <source>
        <dbReference type="PROSITE" id="PS50003"/>
    </source>
</evidence>
<dbReference type="InterPro" id="IPR037278">
    <property type="entry name" value="ARFGAP/RecO"/>
</dbReference>
<dbReference type="GO" id="GO:0005096">
    <property type="term" value="F:GTPase activator activity"/>
    <property type="evidence" value="ECO:0007669"/>
    <property type="project" value="UniProtKB-KW"/>
</dbReference>
<feature type="repeat" description="ANK" evidence="5">
    <location>
        <begin position="573"/>
        <end position="605"/>
    </location>
</feature>
<dbReference type="InterPro" id="IPR036770">
    <property type="entry name" value="Ankyrin_rpt-contain_sf"/>
</dbReference>
<evidence type="ECO:0000256" key="4">
    <source>
        <dbReference type="ARBA" id="ARBA00022833"/>
    </source>
</evidence>
<dbReference type="PRINTS" id="PR00405">
    <property type="entry name" value="REVINTRACTNG"/>
</dbReference>
<evidence type="ECO:0000256" key="7">
    <source>
        <dbReference type="SAM" id="MobiDB-lite"/>
    </source>
</evidence>
<dbReference type="Gene3D" id="1.10.220.150">
    <property type="entry name" value="Arf GTPase activating protein"/>
    <property type="match status" value="1"/>
</dbReference>
<dbReference type="SMART" id="SM00105">
    <property type="entry name" value="ArfGap"/>
    <property type="match status" value="1"/>
</dbReference>
<evidence type="ECO:0000313" key="10">
    <source>
        <dbReference type="EMBL" id="NDV29650.1"/>
    </source>
</evidence>
<evidence type="ECO:0000256" key="6">
    <source>
        <dbReference type="PROSITE-ProRule" id="PRU00288"/>
    </source>
</evidence>
<dbReference type="SUPFAM" id="SSF50729">
    <property type="entry name" value="PH domain-like"/>
    <property type="match status" value="1"/>
</dbReference>
<dbReference type="GO" id="GO:0005737">
    <property type="term" value="C:cytoplasm"/>
    <property type="evidence" value="ECO:0007669"/>
    <property type="project" value="InterPro"/>
</dbReference>
<dbReference type="InterPro" id="IPR045258">
    <property type="entry name" value="ACAP1/2/3-like"/>
</dbReference>
<dbReference type="Pfam" id="PF12796">
    <property type="entry name" value="Ank_2"/>
    <property type="match status" value="1"/>
</dbReference>